<evidence type="ECO:0000256" key="9">
    <source>
        <dbReference type="ARBA" id="ARBA00023157"/>
    </source>
</evidence>
<keyword evidence="5 12" id="KW-0812">Transmembrane</keyword>
<evidence type="ECO:0000259" key="13">
    <source>
        <dbReference type="PROSITE" id="PS50262"/>
    </source>
</evidence>
<dbReference type="PANTHER" id="PTHR24062">
    <property type="entry name" value="VOMERONASAL TYPE-1 RECEPTOR"/>
    <property type="match status" value="1"/>
</dbReference>
<evidence type="ECO:0000256" key="4">
    <source>
        <dbReference type="ARBA" id="ARBA00022507"/>
    </source>
</evidence>
<keyword evidence="15" id="KW-1185">Reference proteome</keyword>
<dbReference type="SUPFAM" id="SSF81321">
    <property type="entry name" value="Family A G protein-coupled receptor-like"/>
    <property type="match status" value="1"/>
</dbReference>
<evidence type="ECO:0000256" key="12">
    <source>
        <dbReference type="RuleBase" id="RU364061"/>
    </source>
</evidence>
<feature type="transmembrane region" description="Helical" evidence="12">
    <location>
        <begin position="69"/>
        <end position="89"/>
    </location>
</feature>
<feature type="transmembrane region" description="Helical" evidence="12">
    <location>
        <begin position="32"/>
        <end position="57"/>
    </location>
</feature>
<dbReference type="Pfam" id="PF03402">
    <property type="entry name" value="V1R"/>
    <property type="match status" value="1"/>
</dbReference>
<keyword evidence="8 12" id="KW-0472">Membrane</keyword>
<feature type="transmembrane region" description="Helical" evidence="12">
    <location>
        <begin position="151"/>
        <end position="175"/>
    </location>
</feature>
<gene>
    <name evidence="14" type="primary">LOC101604916</name>
</gene>
<keyword evidence="7 12" id="KW-0297">G-protein coupled receptor</keyword>
<reference evidence="14" key="2">
    <citation type="submission" date="2025-09" db="UniProtKB">
        <authorList>
            <consortium name="Ensembl"/>
        </authorList>
    </citation>
    <scope>IDENTIFICATION</scope>
</reference>
<keyword evidence="9" id="KW-1015">Disulfide bond</keyword>
<proteinExistence type="inferred from homology"/>
<organism evidence="14 15">
    <name type="scientific">Jaculus jaculus</name>
    <name type="common">Lesser Egyptian jerboa</name>
    <dbReference type="NCBI Taxonomy" id="51337"/>
    <lineage>
        <taxon>Eukaryota</taxon>
        <taxon>Metazoa</taxon>
        <taxon>Chordata</taxon>
        <taxon>Craniata</taxon>
        <taxon>Vertebrata</taxon>
        <taxon>Euteleostomi</taxon>
        <taxon>Mammalia</taxon>
        <taxon>Eutheria</taxon>
        <taxon>Euarchontoglires</taxon>
        <taxon>Glires</taxon>
        <taxon>Rodentia</taxon>
        <taxon>Myomorpha</taxon>
        <taxon>Dipodoidea</taxon>
        <taxon>Dipodidae</taxon>
        <taxon>Dipodinae</taxon>
        <taxon>Jaculus</taxon>
    </lineage>
</organism>
<dbReference type="OMA" id="ITCKLIM"/>
<feature type="transmembrane region" description="Helical" evidence="12">
    <location>
        <begin position="204"/>
        <end position="230"/>
    </location>
</feature>
<protein>
    <recommendedName>
        <fullName evidence="12">Vomeronasal type-1 receptor</fullName>
    </recommendedName>
</protein>
<reference evidence="14" key="1">
    <citation type="submission" date="2025-08" db="UniProtKB">
        <authorList>
            <consortium name="Ensembl"/>
        </authorList>
    </citation>
    <scope>IDENTIFICATION</scope>
</reference>
<evidence type="ECO:0000256" key="11">
    <source>
        <dbReference type="ARBA" id="ARBA00023224"/>
    </source>
</evidence>
<dbReference type="InterPro" id="IPR017452">
    <property type="entry name" value="GPCR_Rhodpsn_7TM"/>
</dbReference>
<evidence type="ECO:0000256" key="8">
    <source>
        <dbReference type="ARBA" id="ARBA00023136"/>
    </source>
</evidence>
<feature type="transmembrane region" description="Helical" evidence="12">
    <location>
        <begin position="258"/>
        <end position="278"/>
    </location>
</feature>
<dbReference type="CDD" id="cd13949">
    <property type="entry name" value="7tm_V1R_pheromone"/>
    <property type="match status" value="1"/>
</dbReference>
<dbReference type="FunFam" id="1.20.1070.10:FF:000051">
    <property type="entry name" value="Vomeronasal type-1 receptor"/>
    <property type="match status" value="1"/>
</dbReference>
<evidence type="ECO:0000256" key="3">
    <source>
        <dbReference type="ARBA" id="ARBA00022475"/>
    </source>
</evidence>
<comment type="subcellular location">
    <subcellularLocation>
        <location evidence="1 12">Cell membrane</location>
        <topology evidence="1 12">Multi-pass membrane protein</topology>
    </subcellularLocation>
</comment>
<dbReference type="Gene3D" id="1.20.1070.10">
    <property type="entry name" value="Rhodopsin 7-helix transmembrane proteins"/>
    <property type="match status" value="1"/>
</dbReference>
<evidence type="ECO:0000256" key="2">
    <source>
        <dbReference type="ARBA" id="ARBA00010663"/>
    </source>
</evidence>
<dbReference type="PROSITE" id="PS50262">
    <property type="entry name" value="G_PROTEIN_RECEP_F1_2"/>
    <property type="match status" value="1"/>
</dbReference>
<dbReference type="Ensembl" id="ENSJJAT00000019279.1">
    <property type="protein sequence ID" value="ENSJJAP00000012795.1"/>
    <property type="gene ID" value="ENSJJAG00000015738.1"/>
</dbReference>
<keyword evidence="6 12" id="KW-1133">Transmembrane helix</keyword>
<evidence type="ECO:0000256" key="5">
    <source>
        <dbReference type="ARBA" id="ARBA00022692"/>
    </source>
</evidence>
<comment type="similarity">
    <text evidence="2 12">Belongs to the G-protein coupled receptor 1 family.</text>
</comment>
<evidence type="ECO:0000256" key="1">
    <source>
        <dbReference type="ARBA" id="ARBA00004651"/>
    </source>
</evidence>
<dbReference type="GO" id="GO:0019236">
    <property type="term" value="P:response to pheromone"/>
    <property type="evidence" value="ECO:0007669"/>
    <property type="project" value="UniProtKB-KW"/>
</dbReference>
<name>A0A8C5KRA2_JACJA</name>
<feature type="transmembrane region" description="Helical" evidence="12">
    <location>
        <begin position="109"/>
        <end position="131"/>
    </location>
</feature>
<evidence type="ECO:0000313" key="14">
    <source>
        <dbReference type="Ensembl" id="ENSJJAP00000012795.1"/>
    </source>
</evidence>
<evidence type="ECO:0000256" key="6">
    <source>
        <dbReference type="ARBA" id="ARBA00022989"/>
    </source>
</evidence>
<feature type="domain" description="G-protein coupled receptors family 1 profile" evidence="13">
    <location>
        <begin position="46"/>
        <end position="307"/>
    </location>
</feature>
<keyword evidence="3 12" id="KW-1003">Cell membrane</keyword>
<keyword evidence="10 12" id="KW-0675">Receptor</keyword>
<dbReference type="GeneTree" id="ENSGT01030000234553"/>
<dbReference type="InterPro" id="IPR004072">
    <property type="entry name" value="Vmron_rcpt_1"/>
</dbReference>
<evidence type="ECO:0000313" key="15">
    <source>
        <dbReference type="Proteomes" id="UP000694385"/>
    </source>
</evidence>
<evidence type="ECO:0000256" key="10">
    <source>
        <dbReference type="ARBA" id="ARBA00023170"/>
    </source>
</evidence>
<evidence type="ECO:0000256" key="7">
    <source>
        <dbReference type="ARBA" id="ARBA00023040"/>
    </source>
</evidence>
<accession>A0A8C5KRA2</accession>
<dbReference type="PRINTS" id="PR01534">
    <property type="entry name" value="VOMERONASL1R"/>
</dbReference>
<keyword evidence="11 12" id="KW-0807">Transducer</keyword>
<dbReference type="GO" id="GO:0016503">
    <property type="term" value="F:pheromone receptor activity"/>
    <property type="evidence" value="ECO:0007669"/>
    <property type="project" value="InterPro"/>
</dbReference>
<dbReference type="GO" id="GO:0007606">
    <property type="term" value="P:sensory perception of chemical stimulus"/>
    <property type="evidence" value="ECO:0007669"/>
    <property type="project" value="UniProtKB-ARBA"/>
</dbReference>
<dbReference type="AlphaFoldDB" id="A0A8C5KRA2"/>
<sequence>SFVVARGPGDCYMSFPPYKMNKINKYYSNTNIIITIYLEAGIGVLANTILLLFYILLRIQGHRPKLTDFPIALLAIVHLIRLVIMGLIATDIFLSWRGWDDITCKLIMFLFRFFRGLSLCATCLLSVLQAVTLSPRNSCLANFKHKSQQYIFFAFLLVTVLYTCIGSHLLVYVIATPNLTSHNFTYLTESCSLLPINYRDQHTFVILLTFRDVVLIGLMALSSVYMVTFLHRHKRQSQHLHSTILSSKASPEQRATQTILVLMSFFVMMSAFDSVISYLRTLTGDPIFHFILYLVAHSYATGSPLVILSTEKRFTNILRSM</sequence>
<dbReference type="GO" id="GO:0005886">
    <property type="term" value="C:plasma membrane"/>
    <property type="evidence" value="ECO:0007669"/>
    <property type="project" value="UniProtKB-SubCell"/>
</dbReference>
<feature type="transmembrane region" description="Helical" evidence="12">
    <location>
        <begin position="290"/>
        <end position="310"/>
    </location>
</feature>
<dbReference type="Proteomes" id="UP000694385">
    <property type="component" value="Unassembled WGS sequence"/>
</dbReference>
<keyword evidence="4 12" id="KW-0589">Pheromone response</keyword>